<sequence length="74" mass="8450">MDYISNSKNRKLKNKIHMVFNRLSFNFLHLSREARVIGIGLIISLFALFANWFSIVDNAVQGNAFSLHAGYVGY</sequence>
<evidence type="ECO:0000256" key="1">
    <source>
        <dbReference type="SAM" id="Phobius"/>
    </source>
</evidence>
<comment type="caution">
    <text evidence="2">The sequence shown here is derived from an EMBL/GenBank/DDBJ whole genome shotgun (WGS) entry which is preliminary data.</text>
</comment>
<organism evidence="2">
    <name type="scientific">uncultured bacterium</name>
    <name type="common">gcode 4</name>
    <dbReference type="NCBI Taxonomy" id="1234023"/>
    <lineage>
        <taxon>Bacteria</taxon>
        <taxon>environmental samples</taxon>
    </lineage>
</organism>
<evidence type="ECO:0000313" key="2">
    <source>
        <dbReference type="EMBL" id="EKD30302.1"/>
    </source>
</evidence>
<feature type="transmembrane region" description="Helical" evidence="1">
    <location>
        <begin position="36"/>
        <end position="55"/>
    </location>
</feature>
<feature type="non-terminal residue" evidence="2">
    <location>
        <position position="74"/>
    </location>
</feature>
<name>K1XYR5_9BACT</name>
<reference evidence="2" key="1">
    <citation type="journal article" date="2012" name="Science">
        <title>Fermentation, hydrogen, and sulfur metabolism in multiple uncultivated bacterial phyla.</title>
        <authorList>
            <person name="Wrighton K.C."/>
            <person name="Thomas B.C."/>
            <person name="Sharon I."/>
            <person name="Miller C.S."/>
            <person name="Castelle C.J."/>
            <person name="VerBerkmoes N.C."/>
            <person name="Wilkins M.J."/>
            <person name="Hettich R.L."/>
            <person name="Lipton M.S."/>
            <person name="Williams K.H."/>
            <person name="Long P.E."/>
            <person name="Banfield J.F."/>
        </authorList>
    </citation>
    <scope>NUCLEOTIDE SEQUENCE [LARGE SCALE GENOMIC DNA]</scope>
</reference>
<dbReference type="EMBL" id="AMFJ01034096">
    <property type="protein sequence ID" value="EKD30302.1"/>
    <property type="molecule type" value="Genomic_DNA"/>
</dbReference>
<keyword evidence="1" id="KW-0812">Transmembrane</keyword>
<gene>
    <name evidence="2" type="ORF">ACD_78C00096G0003</name>
</gene>
<keyword evidence="1" id="KW-1133">Transmembrane helix</keyword>
<accession>K1XYR5</accession>
<proteinExistence type="predicted"/>
<keyword evidence="1" id="KW-0472">Membrane</keyword>
<protein>
    <submittedName>
        <fullName evidence="2">Uncharacterized protein</fullName>
    </submittedName>
</protein>
<dbReference type="AlphaFoldDB" id="K1XYR5"/>